<dbReference type="GO" id="GO:0140662">
    <property type="term" value="F:ATP-dependent protein folding chaperone"/>
    <property type="evidence" value="ECO:0007669"/>
    <property type="project" value="InterPro"/>
</dbReference>
<dbReference type="FunFam" id="3.30.30.30:FF:000003">
    <property type="entry name" value="Heat shock protein 9"/>
    <property type="match status" value="1"/>
</dbReference>
<proteinExistence type="inferred from homology"/>
<protein>
    <submittedName>
        <fullName evidence="4">Heat shock protein 70</fullName>
    </submittedName>
</protein>
<dbReference type="NCBIfam" id="NF001413">
    <property type="entry name" value="PRK00290.1"/>
    <property type="match status" value="1"/>
</dbReference>
<dbReference type="InterPro" id="IPR043129">
    <property type="entry name" value="ATPase_NBD"/>
</dbReference>
<keyword evidence="4" id="KW-0346">Stress response</keyword>
<accession>A0A1E4RH34</accession>
<dbReference type="Gene3D" id="3.30.420.40">
    <property type="match status" value="2"/>
</dbReference>
<dbReference type="EMBL" id="KV454542">
    <property type="protein sequence ID" value="ODV66568.1"/>
    <property type="molecule type" value="Genomic_DNA"/>
</dbReference>
<dbReference type="Pfam" id="PF00012">
    <property type="entry name" value="HSP70"/>
    <property type="match status" value="1"/>
</dbReference>
<dbReference type="GO" id="GO:0005759">
    <property type="term" value="C:mitochondrial matrix"/>
    <property type="evidence" value="ECO:0007669"/>
    <property type="project" value="EnsemblFungi"/>
</dbReference>
<evidence type="ECO:0000313" key="5">
    <source>
        <dbReference type="Proteomes" id="UP000095085"/>
    </source>
</evidence>
<reference evidence="5" key="1">
    <citation type="submission" date="2016-05" db="EMBL/GenBank/DDBJ databases">
        <title>Comparative genomics of biotechnologically important yeasts.</title>
        <authorList>
            <consortium name="DOE Joint Genome Institute"/>
            <person name="Riley R."/>
            <person name="Haridas S."/>
            <person name="Wolfe K.H."/>
            <person name="Lopes M.R."/>
            <person name="Hittinger C.T."/>
            <person name="Goker M."/>
            <person name="Salamov A."/>
            <person name="Wisecaver J."/>
            <person name="Long T.M."/>
            <person name="Aerts A.L."/>
            <person name="Barry K."/>
            <person name="Choi C."/>
            <person name="Clum A."/>
            <person name="Coughlan A.Y."/>
            <person name="Deshpande S."/>
            <person name="Douglass A.P."/>
            <person name="Hanson S.J."/>
            <person name="Klenk H.-P."/>
            <person name="Labutti K."/>
            <person name="Lapidus A."/>
            <person name="Lindquist E."/>
            <person name="Lipzen A."/>
            <person name="Meier-Kolthoff J.P."/>
            <person name="Ohm R.A."/>
            <person name="Otillar R.P."/>
            <person name="Pangilinan J."/>
            <person name="Peng Y."/>
            <person name="Rokas A."/>
            <person name="Rosa C.A."/>
            <person name="Scheuner C."/>
            <person name="Sibirny A.A."/>
            <person name="Slot J.C."/>
            <person name="Stielow J.B."/>
            <person name="Sun H."/>
            <person name="Kurtzman C.P."/>
            <person name="Blackwell M."/>
            <person name="Grigoriev I.V."/>
            <person name="Jeffries T.W."/>
        </authorList>
    </citation>
    <scope>NUCLEOTIDE SEQUENCE [LARGE SCALE GENOMIC DNA]</scope>
    <source>
        <strain evidence="5">NRRL Y-1933</strain>
    </source>
</reference>
<keyword evidence="1 3" id="KW-0547">Nucleotide-binding</keyword>
<dbReference type="SUPFAM" id="SSF53067">
    <property type="entry name" value="Actin-like ATPase domain"/>
    <property type="match status" value="2"/>
</dbReference>
<dbReference type="SUPFAM" id="SSF100920">
    <property type="entry name" value="Heat shock protein 70kD (HSP70), peptide-binding domain"/>
    <property type="match status" value="1"/>
</dbReference>
<dbReference type="SUPFAM" id="SSF100934">
    <property type="entry name" value="Heat shock protein 70kD (HSP70), C-terminal subdomain"/>
    <property type="match status" value="1"/>
</dbReference>
<dbReference type="InterPro" id="IPR029048">
    <property type="entry name" value="HSP70_C_sf"/>
</dbReference>
<dbReference type="InterPro" id="IPR029047">
    <property type="entry name" value="HSP70_peptide-bd_sf"/>
</dbReference>
<comment type="similarity">
    <text evidence="3">Belongs to the heat shock protein 70 family.</text>
</comment>
<sequence>MLGRSLIQLRRSINPHRINTCRRLHHQVIGIDLGTTNSAVAVVEGKDARILENEEGGRTTPSIVAFPKSLQSGDVNDNEILVGLQAKRQAVVNPYNTFFATKRLIGRKFVDEEVQRDLDNTPYRIVPNENGDAWVSTQSGKTLSPSQISAHILTKMKSIAESHFTGENQKVEHAVVTVPAYFNDSQRQATKSAGQLAGLNVLRVINEPTAAALAYGIDKKQKDGIVAVFDFGGGTFDISILDIEDGVFEVRATNGNTHLGGEDFDILLLNYIINDFKEKTGFDILKDRLAVQRVREAAERAKIELSHVKETEISIPFIVEDKHVQVKLTEDQLDEMSLHLLNKTIDPVKRCVRDADLKLKDIDEVILVGGMTRMPKLRKIVESLFGKKPSTAVNPDEAVALGAAIQGAVLSGQIKNVVLLDVTPLSLGIETYGGIFSPLIPRNSAVPVKKEAVFSTAVDGQTGVEIKVFQGERTLVKDNKLIGNFKLSNIPVSPKGTPQISVSFEIDADGIINVSATDKTPYPEDSPHYGKPNSVSIQVSSETGLSEEEIKQLIEDSSKNSKTDAEIKKHVENATRADIICSDTENALLQFGDFMEPEEKELISQKVSDLRVKINDIREYREFHDPKIITDEVNDIQQVCLEAIKKVAIKQQQAEAAKKNQS</sequence>
<dbReference type="GeneID" id="30996042"/>
<dbReference type="GO" id="GO:0016887">
    <property type="term" value="F:ATP hydrolysis activity"/>
    <property type="evidence" value="ECO:0007669"/>
    <property type="project" value="EnsemblFungi"/>
</dbReference>
<dbReference type="GO" id="GO:0006879">
    <property type="term" value="P:intracellular iron ion homeostasis"/>
    <property type="evidence" value="ECO:0007669"/>
    <property type="project" value="EnsemblFungi"/>
</dbReference>
<dbReference type="Gene3D" id="3.90.640.10">
    <property type="entry name" value="Actin, Chain A, domain 4"/>
    <property type="match status" value="1"/>
</dbReference>
<dbReference type="PROSITE" id="PS00297">
    <property type="entry name" value="HSP70_1"/>
    <property type="match status" value="1"/>
</dbReference>
<dbReference type="PANTHER" id="PTHR19375">
    <property type="entry name" value="HEAT SHOCK PROTEIN 70KDA"/>
    <property type="match status" value="1"/>
</dbReference>
<dbReference type="GO" id="GO:0051082">
    <property type="term" value="F:unfolded protein binding"/>
    <property type="evidence" value="ECO:0007669"/>
    <property type="project" value="EnsemblFungi"/>
</dbReference>
<evidence type="ECO:0000256" key="1">
    <source>
        <dbReference type="ARBA" id="ARBA00022741"/>
    </source>
</evidence>
<gene>
    <name evidence="4" type="ORF">HYPBUDRAFT_153346</name>
</gene>
<evidence type="ECO:0000256" key="3">
    <source>
        <dbReference type="RuleBase" id="RU003322"/>
    </source>
</evidence>
<dbReference type="Proteomes" id="UP000095085">
    <property type="component" value="Unassembled WGS sequence"/>
</dbReference>
<evidence type="ECO:0000256" key="2">
    <source>
        <dbReference type="ARBA" id="ARBA00022840"/>
    </source>
</evidence>
<dbReference type="Gene3D" id="2.60.34.10">
    <property type="entry name" value="Substrate Binding Domain Of DNAk, Chain A, domain 1"/>
    <property type="match status" value="1"/>
</dbReference>
<dbReference type="FunFam" id="2.60.34.10:FF:000014">
    <property type="entry name" value="Chaperone protein DnaK HSP70"/>
    <property type="match status" value="1"/>
</dbReference>
<dbReference type="InterPro" id="IPR018181">
    <property type="entry name" value="Heat_shock_70_CS"/>
</dbReference>
<dbReference type="PROSITE" id="PS01036">
    <property type="entry name" value="HSP70_3"/>
    <property type="match status" value="1"/>
</dbReference>
<keyword evidence="2 3" id="KW-0067">ATP-binding</keyword>
<dbReference type="RefSeq" id="XP_020075635.1">
    <property type="nucleotide sequence ID" value="XM_020221493.1"/>
</dbReference>
<dbReference type="InterPro" id="IPR013126">
    <property type="entry name" value="Hsp_70_fam"/>
</dbReference>
<dbReference type="GO" id="GO:0005524">
    <property type="term" value="F:ATP binding"/>
    <property type="evidence" value="ECO:0007669"/>
    <property type="project" value="UniProtKB-KW"/>
</dbReference>
<dbReference type="FunFam" id="3.90.640.10:FF:000003">
    <property type="entry name" value="Molecular chaperone DnaK"/>
    <property type="match status" value="1"/>
</dbReference>
<keyword evidence="5" id="KW-1185">Reference proteome</keyword>
<dbReference type="GO" id="GO:0044571">
    <property type="term" value="P:[2Fe-2S] cluster assembly"/>
    <property type="evidence" value="ECO:0007669"/>
    <property type="project" value="EnsemblFungi"/>
</dbReference>
<dbReference type="PRINTS" id="PR00301">
    <property type="entry name" value="HEATSHOCK70"/>
</dbReference>
<dbReference type="OrthoDB" id="2401965at2759"/>
<dbReference type="FunFam" id="3.30.420.40:FF:000004">
    <property type="entry name" value="Molecular chaperone DnaK"/>
    <property type="match status" value="1"/>
</dbReference>
<dbReference type="AlphaFoldDB" id="A0A1E4RH34"/>
<evidence type="ECO:0000313" key="4">
    <source>
        <dbReference type="EMBL" id="ODV66568.1"/>
    </source>
</evidence>
<organism evidence="4 5">
    <name type="scientific">Hyphopichia burtonii NRRL Y-1933</name>
    <dbReference type="NCBI Taxonomy" id="984485"/>
    <lineage>
        <taxon>Eukaryota</taxon>
        <taxon>Fungi</taxon>
        <taxon>Dikarya</taxon>
        <taxon>Ascomycota</taxon>
        <taxon>Saccharomycotina</taxon>
        <taxon>Pichiomycetes</taxon>
        <taxon>Debaryomycetaceae</taxon>
        <taxon>Hyphopichia</taxon>
    </lineage>
</organism>
<dbReference type="PROSITE" id="PS00329">
    <property type="entry name" value="HSP70_2"/>
    <property type="match status" value="1"/>
</dbReference>
<name>A0A1E4RH34_9ASCO</name>
<dbReference type="STRING" id="984485.A0A1E4RH34"/>